<reference evidence="2 3" key="1">
    <citation type="submission" date="2022-06" db="EMBL/GenBank/DDBJ databases">
        <title>Actinoplanes abujensis sp. nov., isolated from Nigerian arid soil.</title>
        <authorList>
            <person name="Ding P."/>
        </authorList>
    </citation>
    <scope>NUCLEOTIDE SEQUENCE [LARGE SCALE GENOMIC DNA]</scope>
    <source>
        <strain evidence="3">TRM88002</strain>
    </source>
</reference>
<dbReference type="Proteomes" id="UP001523216">
    <property type="component" value="Unassembled WGS sequence"/>
</dbReference>
<evidence type="ECO:0000313" key="2">
    <source>
        <dbReference type="EMBL" id="MCM4076235.1"/>
    </source>
</evidence>
<dbReference type="Pfam" id="PF00221">
    <property type="entry name" value="Lyase_aromatic"/>
    <property type="match status" value="1"/>
</dbReference>
<evidence type="ECO:0000313" key="3">
    <source>
        <dbReference type="Proteomes" id="UP001523216"/>
    </source>
</evidence>
<protein>
    <submittedName>
        <fullName evidence="2">Aromatic amino acid lyase</fullName>
    </submittedName>
</protein>
<name>A0ABT0XRK3_9ACTN</name>
<dbReference type="SUPFAM" id="SSF48557">
    <property type="entry name" value="L-aspartase-like"/>
    <property type="match status" value="1"/>
</dbReference>
<comment type="caution">
    <text evidence="2">The sequence shown here is derived from an EMBL/GenBank/DDBJ whole genome shotgun (WGS) entry which is preliminary data.</text>
</comment>
<organism evidence="2 3">
    <name type="scientific">Paractinoplanes hotanensis</name>
    <dbReference type="NCBI Taxonomy" id="2906497"/>
    <lineage>
        <taxon>Bacteria</taxon>
        <taxon>Bacillati</taxon>
        <taxon>Actinomycetota</taxon>
        <taxon>Actinomycetes</taxon>
        <taxon>Micromonosporales</taxon>
        <taxon>Micromonosporaceae</taxon>
        <taxon>Paractinoplanes</taxon>
    </lineage>
</organism>
<sequence length="500" mass="51052">MNKVIIGRPEDLDRTVIAAVARGACHLELAPGLVGALTRSRRSTLAALEGRVVYGVNTGMGAMSGLRLDAEAQRRHQDNLMIGRAVGSAPWLRRDQARALLAARLRTFLDPAAGVSPELCRRLADLLNADVVPAIPARGSGAAGEIIPLAHAGAALLGVGQVLDAGPIGAGGAVDASSAFAEAGLAPRSFGPKEGIAFLEGVPGLTGLAVLGSAAARVLIDQVVVGAAASHTVIRASLDPLQPALADSDELRVVLESLRDLRGKAEPGALQAPVSFRVTAPALAVAMRAVAGVEAAVDRALNAVTDSPAHLDGEFVGTFGFAGTDLTASLGALTTALVHLAELGAARLHRLLDPRVTGLAPQLSHSPGLHAGMAAVHKRAAGVTHRLRRFAVPALTGAIETSLGQEDVQSFGFEAAECLDEVLTGLRDVLACELLAVVQAQRLGAPSSSTLDDIDAALPPGTADRPFGRDLDRIVSLLSAGTARGAADDQFGTEQGRPAG</sequence>
<gene>
    <name evidence="2" type="ORF">LXN57_01505</name>
</gene>
<dbReference type="PANTHER" id="PTHR10362">
    <property type="entry name" value="HISTIDINE AMMONIA-LYASE"/>
    <property type="match status" value="1"/>
</dbReference>
<dbReference type="InterPro" id="IPR008948">
    <property type="entry name" value="L-Aspartase-like"/>
</dbReference>
<dbReference type="InterPro" id="IPR001106">
    <property type="entry name" value="Aromatic_Lyase"/>
</dbReference>
<evidence type="ECO:0000256" key="1">
    <source>
        <dbReference type="ARBA" id="ARBA00023239"/>
    </source>
</evidence>
<keyword evidence="3" id="KW-1185">Reference proteome</keyword>
<proteinExistence type="predicted"/>
<dbReference type="GO" id="GO:0016829">
    <property type="term" value="F:lyase activity"/>
    <property type="evidence" value="ECO:0007669"/>
    <property type="project" value="UniProtKB-KW"/>
</dbReference>
<dbReference type="Gene3D" id="1.20.200.10">
    <property type="entry name" value="Fumarase/aspartase (Central domain)"/>
    <property type="match status" value="1"/>
</dbReference>
<dbReference type="RefSeq" id="WP_251796145.1">
    <property type="nucleotide sequence ID" value="NZ_JAMQOL010000002.1"/>
</dbReference>
<dbReference type="InterPro" id="IPR024083">
    <property type="entry name" value="Fumarase/histidase_N"/>
</dbReference>
<accession>A0ABT0XRK3</accession>
<dbReference type="Gene3D" id="1.10.275.10">
    <property type="entry name" value="Fumarase/aspartase (N-terminal domain)"/>
    <property type="match status" value="1"/>
</dbReference>
<keyword evidence="1 2" id="KW-0456">Lyase</keyword>
<dbReference type="EMBL" id="JAMQOL010000002">
    <property type="protein sequence ID" value="MCM4076235.1"/>
    <property type="molecule type" value="Genomic_DNA"/>
</dbReference>